<dbReference type="PATRIC" id="fig|706587.4.peg.2463"/>
<dbReference type="RefSeq" id="WP_014809982.1">
    <property type="nucleotide sequence ID" value="NC_018025.1"/>
</dbReference>
<dbReference type="Proteomes" id="UP000006055">
    <property type="component" value="Chromosome"/>
</dbReference>
<feature type="domain" description="PFL" evidence="5">
    <location>
        <begin position="15"/>
        <end position="706"/>
    </location>
</feature>
<reference evidence="7" key="1">
    <citation type="submission" date="2012-06" db="EMBL/GenBank/DDBJ databases">
        <title>Complete sequence of chromosome of Desulfomonile tiedjei DSM 6799.</title>
        <authorList>
            <person name="Lucas S."/>
            <person name="Copeland A."/>
            <person name="Lapidus A."/>
            <person name="Glavina del Rio T."/>
            <person name="Dalin E."/>
            <person name="Tice H."/>
            <person name="Bruce D."/>
            <person name="Goodwin L."/>
            <person name="Pitluck S."/>
            <person name="Peters L."/>
            <person name="Ovchinnikova G."/>
            <person name="Zeytun A."/>
            <person name="Lu M."/>
            <person name="Kyrpides N."/>
            <person name="Mavromatis K."/>
            <person name="Ivanova N."/>
            <person name="Brettin T."/>
            <person name="Detter J.C."/>
            <person name="Han C."/>
            <person name="Larimer F."/>
            <person name="Land M."/>
            <person name="Hauser L."/>
            <person name="Markowitz V."/>
            <person name="Cheng J.-F."/>
            <person name="Hugenholtz P."/>
            <person name="Woyke T."/>
            <person name="Wu D."/>
            <person name="Spring S."/>
            <person name="Schroeder M."/>
            <person name="Brambilla E."/>
            <person name="Klenk H.-P."/>
            <person name="Eisen J.A."/>
        </authorList>
    </citation>
    <scope>NUCLEOTIDE SEQUENCE [LARGE SCALE GENOMIC DNA]</scope>
    <source>
        <strain evidence="7">ATCC 49306 / DSM 6799 / DCB-1</strain>
    </source>
</reference>
<dbReference type="PANTHER" id="PTHR43641">
    <property type="entry name" value="FORMATE ACETYLTRANSFERASE 3-RELATED"/>
    <property type="match status" value="1"/>
</dbReference>
<dbReference type="EMBL" id="CP003360">
    <property type="protein sequence ID" value="AFM24839.1"/>
    <property type="molecule type" value="Genomic_DNA"/>
</dbReference>
<keyword evidence="1 3" id="KW-0556">Organic radical</keyword>
<evidence type="ECO:0000313" key="6">
    <source>
        <dbReference type="EMBL" id="AFM24839.1"/>
    </source>
</evidence>
<protein>
    <submittedName>
        <fullName evidence="6">Pyruvate-formate lyase</fullName>
        <ecNumber evidence="6">4.2.1.30</ecNumber>
    </submittedName>
</protein>
<dbReference type="GO" id="GO:0005829">
    <property type="term" value="C:cytosol"/>
    <property type="evidence" value="ECO:0007669"/>
    <property type="project" value="TreeGrafter"/>
</dbReference>
<sequence length="833" mass="92821">MSRSPEDMYATVPSPRVERLRAYYINAAKGSEPNYNIFSDLAIARVMKQTEGEPMALRRAKAFAAVVEAAPVDIFPDEPFVGWVAGDPVSVQISAEQRGSRMEIELDHYRFINDEDRRILQEEIIPYWKGDGNWKRHWFARAYQLLPPETRKALYGDPDPREEKIGILTNSNPPAQPRVDVPGRVKTLGMGIITDLMSRHHIGHSCFGYEKVLKKGFSGIKRDAEERIARLNVAEPEDMKKTAFLKGVIIAMEAAARIGTRFAARARDMAAEESDSARKKDLLTIADTCDRVPAHPARTFREALQSVWFTQIMNWWETPLILSVSPGRVDQYLRPYYESDIREGRLTKDEAQELIDCWLMRFAQGVAPFVSHSGAAFHIDVGGFKADGSDATNELSFMFLEGMMHTRMIEPNIGVLIHSKTPDDFLIKACRLCSLGTGHPMFLNNDVFVENLLSRGTLGGPPVPLELARTSGAIGCNEPHVANYESDHNVGAIFQMPIVLELVLFNGMSRFHKKLMGLETGEATEFQNFEDLLKAFERQLAYMVGHCGAAIRAFELAMAEVYPTVYQSALIEDCIEKGVSREDGGARFNFGPCVATLGATDVGDSLAAIKKLVFEEKRITMEQLIEALETDFEDREEIRQLLLKAPKFGNDDDYVDRLVAWVMDVFSREVIRHKNTRGGHVLPYQNPLSGYVGMGRLMGALPSGRKAGEPLSDGISPTRGSDVNGPTAVLNSAGKIDNASIFLGETLNLRLSPDVVAADEGVYRLAALLRTFVDLKIHHIQFNLVSSATLRAAQEKPEEYQDLMVRVAGYVAYFVNLSKGLQDSIIARTEHAL</sequence>
<evidence type="ECO:0000259" key="4">
    <source>
        <dbReference type="PROSITE" id="PS51149"/>
    </source>
</evidence>
<feature type="domain" description="Glycine radical" evidence="4">
    <location>
        <begin position="713"/>
        <end position="833"/>
    </location>
</feature>
<evidence type="ECO:0000313" key="7">
    <source>
        <dbReference type="Proteomes" id="UP000006055"/>
    </source>
</evidence>
<keyword evidence="6" id="KW-0670">Pyruvate</keyword>
<dbReference type="PROSITE" id="PS51149">
    <property type="entry name" value="GLY_RADICAL_2"/>
    <property type="match status" value="1"/>
</dbReference>
<dbReference type="OrthoDB" id="9803969at2"/>
<name>I4C5J8_DESTA</name>
<dbReference type="InterPro" id="IPR001150">
    <property type="entry name" value="Gly_radical"/>
</dbReference>
<dbReference type="STRING" id="706587.Desti_2141"/>
<dbReference type="KEGG" id="dti:Desti_2141"/>
<dbReference type="GO" id="GO:0046405">
    <property type="term" value="F:glycerol dehydratase activity"/>
    <property type="evidence" value="ECO:0007669"/>
    <property type="project" value="UniProtKB-EC"/>
</dbReference>
<dbReference type="Pfam" id="PF02901">
    <property type="entry name" value="PFL-like"/>
    <property type="match status" value="2"/>
</dbReference>
<gene>
    <name evidence="6" type="ordered locus">Desti_2141</name>
</gene>
<proteinExistence type="predicted"/>
<dbReference type="AlphaFoldDB" id="I4C5J8"/>
<keyword evidence="2 6" id="KW-0456">Lyase</keyword>
<dbReference type="InterPro" id="IPR051215">
    <property type="entry name" value="GRE"/>
</dbReference>
<dbReference type="Pfam" id="PF01228">
    <property type="entry name" value="Gly_radical"/>
    <property type="match status" value="1"/>
</dbReference>
<dbReference type="InterPro" id="IPR004184">
    <property type="entry name" value="PFL_dom"/>
</dbReference>
<evidence type="ECO:0000259" key="5">
    <source>
        <dbReference type="PROSITE" id="PS51554"/>
    </source>
</evidence>
<organism evidence="6 7">
    <name type="scientific">Desulfomonile tiedjei (strain ATCC 49306 / DSM 6799 / DCB-1)</name>
    <dbReference type="NCBI Taxonomy" id="706587"/>
    <lineage>
        <taxon>Bacteria</taxon>
        <taxon>Pseudomonadati</taxon>
        <taxon>Thermodesulfobacteriota</taxon>
        <taxon>Desulfomonilia</taxon>
        <taxon>Desulfomonilales</taxon>
        <taxon>Desulfomonilaceae</taxon>
        <taxon>Desulfomonile</taxon>
    </lineage>
</organism>
<feature type="modified residue" description="Glycine radical" evidence="3">
    <location>
        <position position="809"/>
    </location>
</feature>
<evidence type="ECO:0000256" key="3">
    <source>
        <dbReference type="PROSITE-ProRule" id="PRU00493"/>
    </source>
</evidence>
<dbReference type="PANTHER" id="PTHR43641:SF2">
    <property type="entry name" value="DEHYDRATASE YBIW-RELATED"/>
    <property type="match status" value="1"/>
</dbReference>
<dbReference type="EC" id="4.2.1.30" evidence="6"/>
<evidence type="ECO:0000256" key="1">
    <source>
        <dbReference type="ARBA" id="ARBA00022818"/>
    </source>
</evidence>
<dbReference type="Gene3D" id="3.20.70.20">
    <property type="match status" value="2"/>
</dbReference>
<evidence type="ECO:0000256" key="2">
    <source>
        <dbReference type="ARBA" id="ARBA00023239"/>
    </source>
</evidence>
<dbReference type="HOGENOM" id="CLU_009096_0_1_7"/>
<dbReference type="PROSITE" id="PS51554">
    <property type="entry name" value="PFL"/>
    <property type="match status" value="1"/>
</dbReference>
<dbReference type="eggNOG" id="COG1882">
    <property type="taxonomic scope" value="Bacteria"/>
</dbReference>
<keyword evidence="7" id="KW-1185">Reference proteome</keyword>
<dbReference type="SUPFAM" id="SSF51998">
    <property type="entry name" value="PFL-like glycyl radical enzymes"/>
    <property type="match status" value="1"/>
</dbReference>
<accession>I4C5J8</accession>